<proteinExistence type="predicted"/>
<reference evidence="6 7" key="1">
    <citation type="submission" date="2016-10" db="EMBL/GenBank/DDBJ databases">
        <title>Genome sequence of the ascomycete fungus Penicillium subrubescens.</title>
        <authorList>
            <person name="De Vries R.P."/>
            <person name="Peng M."/>
            <person name="Dilokpimol A."/>
            <person name="Hilden K."/>
            <person name="Makela M.R."/>
            <person name="Grigoriev I."/>
            <person name="Riley R."/>
            <person name="Granchi Z."/>
        </authorList>
    </citation>
    <scope>NUCLEOTIDE SEQUENCE [LARGE SCALE GENOMIC DNA]</scope>
    <source>
        <strain evidence="6 7">CBS 132785</strain>
    </source>
</reference>
<sequence length="311" mass="34974">MASIFGRCTRYVHQNRKADEIPPWDTKSEFAGINSSLLLLESYSKLGTQRISEVVLQSHHTNTDVDRQQIGHLIFAHTLYHLCHCLLNHPFLMRLRLKPFGQKAPASFATRALQTGCDHAKQLMDLIRDATESGCRIESSFYAYCIAVAGGIHSLASHLEHQNTARRQSDILHYFNESVEYLERLAKLWVHASNMALRLREFHTMSHRFASLLDPKCLAEDLDPSCEEVCWSMIDYAILGADPRKKPLVSKTGFSNLPSPSQSQWALGTLGPDTPQFDGNGTDIFSGLTPNMRLNDVEYLLNCSPGTNDIV</sequence>
<evidence type="ECO:0000313" key="6">
    <source>
        <dbReference type="EMBL" id="OKO99498.1"/>
    </source>
</evidence>
<dbReference type="STRING" id="1316194.A0A1Q5TGY1"/>
<organism evidence="6 7">
    <name type="scientific">Penicillium subrubescens</name>
    <dbReference type="NCBI Taxonomy" id="1316194"/>
    <lineage>
        <taxon>Eukaryota</taxon>
        <taxon>Fungi</taxon>
        <taxon>Dikarya</taxon>
        <taxon>Ascomycota</taxon>
        <taxon>Pezizomycotina</taxon>
        <taxon>Eurotiomycetes</taxon>
        <taxon>Eurotiomycetidae</taxon>
        <taxon>Eurotiales</taxon>
        <taxon>Aspergillaceae</taxon>
        <taxon>Penicillium</taxon>
    </lineage>
</organism>
<dbReference type="CDD" id="cd12148">
    <property type="entry name" value="fungal_TF_MHR"/>
    <property type="match status" value="1"/>
</dbReference>
<evidence type="ECO:0000256" key="1">
    <source>
        <dbReference type="ARBA" id="ARBA00004123"/>
    </source>
</evidence>
<gene>
    <name evidence="6" type="ORF">PENSUB_8343</name>
</gene>
<evidence type="ECO:0000313" key="7">
    <source>
        <dbReference type="Proteomes" id="UP000186955"/>
    </source>
</evidence>
<dbReference type="GO" id="GO:0000981">
    <property type="term" value="F:DNA-binding transcription factor activity, RNA polymerase II-specific"/>
    <property type="evidence" value="ECO:0007669"/>
    <property type="project" value="InterPro"/>
</dbReference>
<dbReference type="AlphaFoldDB" id="A0A1Q5TGY1"/>
<keyword evidence="4" id="KW-0804">Transcription</keyword>
<keyword evidence="7" id="KW-1185">Reference proteome</keyword>
<keyword evidence="2" id="KW-0479">Metal-binding</keyword>
<keyword evidence="5" id="KW-0539">Nucleus</keyword>
<dbReference type="GO" id="GO:0005634">
    <property type="term" value="C:nucleus"/>
    <property type="evidence" value="ECO:0007669"/>
    <property type="project" value="UniProtKB-SubCell"/>
</dbReference>
<accession>A0A1Q5TGY1</accession>
<evidence type="ECO:0000256" key="5">
    <source>
        <dbReference type="ARBA" id="ARBA00023242"/>
    </source>
</evidence>
<evidence type="ECO:0008006" key="8">
    <source>
        <dbReference type="Google" id="ProtNLM"/>
    </source>
</evidence>
<keyword evidence="3" id="KW-0805">Transcription regulation</keyword>
<protein>
    <recommendedName>
        <fullName evidence="8">Transcription factor domain-containing protein</fullName>
    </recommendedName>
</protein>
<dbReference type="PANTHER" id="PTHR47338">
    <property type="entry name" value="ZN(II)2CYS6 TRANSCRIPTION FACTOR (EUROFUNG)-RELATED"/>
    <property type="match status" value="1"/>
</dbReference>
<comment type="caution">
    <text evidence="6">The sequence shown here is derived from an EMBL/GenBank/DDBJ whole genome shotgun (WGS) entry which is preliminary data.</text>
</comment>
<comment type="subcellular location">
    <subcellularLocation>
        <location evidence="1">Nucleus</location>
    </subcellularLocation>
</comment>
<dbReference type="PANTHER" id="PTHR47338:SF4">
    <property type="entry name" value="ZN(II)2CYS6 TRANSCRIPTION FACTOR (EUROFUNG)"/>
    <property type="match status" value="1"/>
</dbReference>
<dbReference type="GO" id="GO:0046872">
    <property type="term" value="F:metal ion binding"/>
    <property type="evidence" value="ECO:0007669"/>
    <property type="project" value="UniProtKB-KW"/>
</dbReference>
<dbReference type="Proteomes" id="UP000186955">
    <property type="component" value="Unassembled WGS sequence"/>
</dbReference>
<dbReference type="EMBL" id="MNBE01000656">
    <property type="protein sequence ID" value="OKO99498.1"/>
    <property type="molecule type" value="Genomic_DNA"/>
</dbReference>
<evidence type="ECO:0000256" key="3">
    <source>
        <dbReference type="ARBA" id="ARBA00023015"/>
    </source>
</evidence>
<evidence type="ECO:0000256" key="4">
    <source>
        <dbReference type="ARBA" id="ARBA00023163"/>
    </source>
</evidence>
<evidence type="ECO:0000256" key="2">
    <source>
        <dbReference type="ARBA" id="ARBA00022723"/>
    </source>
</evidence>
<dbReference type="InterPro" id="IPR050815">
    <property type="entry name" value="TF_fung"/>
</dbReference>
<name>A0A1Q5TGY1_9EURO</name>